<evidence type="ECO:0000256" key="2">
    <source>
        <dbReference type="ARBA" id="ARBA00023002"/>
    </source>
</evidence>
<dbReference type="PANTHER" id="PTHR43570">
    <property type="entry name" value="ALDEHYDE DEHYDROGENASE"/>
    <property type="match status" value="1"/>
</dbReference>
<accession>A0ABU9VHS3</accession>
<dbReference type="PROSITE" id="PS00687">
    <property type="entry name" value="ALDEHYDE_DEHYDR_GLU"/>
    <property type="match status" value="1"/>
</dbReference>
<dbReference type="InterPro" id="IPR016162">
    <property type="entry name" value="Ald_DH_N"/>
</dbReference>
<dbReference type="Pfam" id="PF00171">
    <property type="entry name" value="Aldedh"/>
    <property type="match status" value="1"/>
</dbReference>
<dbReference type="InterPro" id="IPR016163">
    <property type="entry name" value="Ald_DH_C"/>
</dbReference>
<dbReference type="InterPro" id="IPR015590">
    <property type="entry name" value="Aldehyde_DH_dom"/>
</dbReference>
<sequence>MRLYHVLRTKQKQYFYSGTTRSEEFRLHQLDKLRNVIKQKENRILHALKLDLNKSKEEAFTTEIGFVYAEITLVENALKEWMSPQKVKTPASHTGSKSYVIHEPRGSVLIIAPWNYPFQLAMAPLIGAMAAGNCAVVKPSELTPHTSAVIAEIIGETFNEDYIAVVEGAVEASTELLREPFDYIFFTGSVAVGKVVMEAAAKHLTPHTLELGGKSPAIVHRDAKLDLAAKRIAWGKFLNAGQTCIAPDYVLVDETVKDDFLEKLEKHINSLYKKPWKKGQYPRIVSEKHFDRLVEFLDDGEVLIGGQYKRDELALSPTVLSGVTWNSNVMQDEIFGPVLPVLTYSSTAEAQTRIRELPNPLALYVFTEDSEVESQFVEELSFGGGCVNDTIMHVANPYLPFGGAGPSGIGAYHGYDSFLTFSHRKGMVKQTTSFDLPIRYKQGPVTHKLIRNLMK</sequence>
<evidence type="ECO:0000313" key="8">
    <source>
        <dbReference type="EMBL" id="MEN0642768.1"/>
    </source>
</evidence>
<evidence type="ECO:0000259" key="7">
    <source>
        <dbReference type="Pfam" id="PF00171"/>
    </source>
</evidence>
<feature type="domain" description="Aldehyde dehydrogenase" evidence="7">
    <location>
        <begin position="26"/>
        <end position="425"/>
    </location>
</feature>
<evidence type="ECO:0000313" key="9">
    <source>
        <dbReference type="Proteomes" id="UP001418796"/>
    </source>
</evidence>
<keyword evidence="6" id="KW-0175">Coiled coil</keyword>
<reference evidence="8 9" key="1">
    <citation type="submission" date="2024-03" db="EMBL/GenBank/DDBJ databases">
        <title>Bacilli Hybrid Assemblies.</title>
        <authorList>
            <person name="Kovac J."/>
        </authorList>
    </citation>
    <scope>NUCLEOTIDE SEQUENCE [LARGE SCALE GENOMIC DNA]</scope>
    <source>
        <strain evidence="8 9">FSL R7-0666</strain>
    </source>
</reference>
<dbReference type="PROSITE" id="PS00070">
    <property type="entry name" value="ALDEHYDE_DEHYDR_CYS"/>
    <property type="match status" value="1"/>
</dbReference>
<dbReference type="Proteomes" id="UP001418796">
    <property type="component" value="Unassembled WGS sequence"/>
</dbReference>
<comment type="caution">
    <text evidence="8">The sequence shown here is derived from an EMBL/GenBank/DDBJ whole genome shotgun (WGS) entry which is preliminary data.</text>
</comment>
<dbReference type="InterPro" id="IPR016161">
    <property type="entry name" value="Ald_DH/histidinol_DH"/>
</dbReference>
<dbReference type="Gene3D" id="3.40.605.10">
    <property type="entry name" value="Aldehyde Dehydrogenase, Chain A, domain 1"/>
    <property type="match status" value="1"/>
</dbReference>
<organism evidence="8 9">
    <name type="scientific">Alkalicoccobacillus gibsonii</name>
    <dbReference type="NCBI Taxonomy" id="79881"/>
    <lineage>
        <taxon>Bacteria</taxon>
        <taxon>Bacillati</taxon>
        <taxon>Bacillota</taxon>
        <taxon>Bacilli</taxon>
        <taxon>Bacillales</taxon>
        <taxon>Bacillaceae</taxon>
        <taxon>Alkalicoccobacillus</taxon>
    </lineage>
</organism>
<gene>
    <name evidence="8" type="ORF">MKY91_06285</name>
</gene>
<name>A0ABU9VHS3_9BACI</name>
<dbReference type="CDD" id="cd07136">
    <property type="entry name" value="ALDH_YwdH-P39616"/>
    <property type="match status" value="1"/>
</dbReference>
<evidence type="ECO:0000256" key="1">
    <source>
        <dbReference type="ARBA" id="ARBA00009986"/>
    </source>
</evidence>
<dbReference type="PIRSF" id="PIRSF036492">
    <property type="entry name" value="ALDH"/>
    <property type="match status" value="1"/>
</dbReference>
<comment type="similarity">
    <text evidence="1 3 5">Belongs to the aldehyde dehydrogenase family.</text>
</comment>
<dbReference type="SUPFAM" id="SSF53720">
    <property type="entry name" value="ALDH-like"/>
    <property type="match status" value="1"/>
</dbReference>
<evidence type="ECO:0000256" key="4">
    <source>
        <dbReference type="PROSITE-ProRule" id="PRU10007"/>
    </source>
</evidence>
<dbReference type="PANTHER" id="PTHR43570:SF16">
    <property type="entry name" value="ALDEHYDE DEHYDROGENASE TYPE III, ISOFORM Q"/>
    <property type="match status" value="1"/>
</dbReference>
<dbReference type="InterPro" id="IPR016160">
    <property type="entry name" value="Ald_DH_CS_CYS"/>
</dbReference>
<feature type="active site" evidence="4">
    <location>
        <position position="210"/>
    </location>
</feature>
<keyword evidence="9" id="KW-1185">Reference proteome</keyword>
<dbReference type="InterPro" id="IPR012394">
    <property type="entry name" value="Aldehyde_DH_NAD(P)"/>
</dbReference>
<evidence type="ECO:0000256" key="6">
    <source>
        <dbReference type="SAM" id="Coils"/>
    </source>
</evidence>
<dbReference type="Gene3D" id="3.40.309.10">
    <property type="entry name" value="Aldehyde Dehydrogenase, Chain A, domain 2"/>
    <property type="match status" value="1"/>
</dbReference>
<protein>
    <recommendedName>
        <fullName evidence="3">Aldehyde dehydrogenase</fullName>
    </recommendedName>
</protein>
<proteinExistence type="inferred from homology"/>
<keyword evidence="2 3" id="KW-0560">Oxidoreductase</keyword>
<feature type="coiled-coil region" evidence="6">
    <location>
        <begin position="30"/>
        <end position="58"/>
    </location>
</feature>
<evidence type="ECO:0000256" key="5">
    <source>
        <dbReference type="RuleBase" id="RU003345"/>
    </source>
</evidence>
<evidence type="ECO:0000256" key="3">
    <source>
        <dbReference type="PIRNR" id="PIRNR036492"/>
    </source>
</evidence>
<dbReference type="InterPro" id="IPR029510">
    <property type="entry name" value="Ald_DH_CS_GLU"/>
</dbReference>
<dbReference type="EMBL" id="JBCITK010000001">
    <property type="protein sequence ID" value="MEN0642768.1"/>
    <property type="molecule type" value="Genomic_DNA"/>
</dbReference>